<dbReference type="Proteomes" id="UP000199749">
    <property type="component" value="Chromosome"/>
</dbReference>
<accession>A0AAC9ULI0</accession>
<proteinExistence type="predicted"/>
<gene>
    <name evidence="1" type="ORF">CG419_07515</name>
</gene>
<evidence type="ECO:0000313" key="2">
    <source>
        <dbReference type="Proteomes" id="UP000199749"/>
    </source>
</evidence>
<sequence>MALANLHKWAFFYFSPDFSPEQNTVINRNPMGTCEMITVGFDPRAKEDGSIIEVAKQLKAEGIQFIELCGGFGPTWTTKINEALDFAIPVGAVMYGPEFRKQLFEIMN</sequence>
<dbReference type="InterPro" id="IPR045441">
    <property type="entry name" value="DUF6506"/>
</dbReference>
<name>A0AAC9ULI0_LATCU</name>
<protein>
    <submittedName>
        <fullName evidence="1">Uncharacterized protein</fullName>
    </submittedName>
</protein>
<reference evidence="1 2" key="1">
    <citation type="submission" date="2017-07" db="EMBL/GenBank/DDBJ databases">
        <title>Lactobacillus curvatus MRS6 whole genome.</title>
        <authorList>
            <person name="Jans C."/>
            <person name="Lagler S."/>
            <person name="Lacroix C."/>
            <person name="Meile L."/>
            <person name="Stevens M.J.A."/>
        </authorList>
    </citation>
    <scope>NUCLEOTIDE SEQUENCE [LARGE SCALE GENOMIC DNA]</scope>
    <source>
        <strain evidence="1 2">MRS6</strain>
    </source>
</reference>
<evidence type="ECO:0000313" key="1">
    <source>
        <dbReference type="EMBL" id="ASN60503.1"/>
    </source>
</evidence>
<dbReference type="EMBL" id="CP022474">
    <property type="protein sequence ID" value="ASN60503.1"/>
    <property type="molecule type" value="Genomic_DNA"/>
</dbReference>
<dbReference type="AlphaFoldDB" id="A0AAC9ULI0"/>
<dbReference type="Pfam" id="PF20116">
    <property type="entry name" value="DUF6506"/>
    <property type="match status" value="1"/>
</dbReference>
<dbReference type="RefSeq" id="WP_004265899.1">
    <property type="nucleotide sequence ID" value="NZ_CP016468.1"/>
</dbReference>
<organism evidence="1 2">
    <name type="scientific">Latilactobacillus curvatus</name>
    <name type="common">Lactobacillus curvatus</name>
    <dbReference type="NCBI Taxonomy" id="28038"/>
    <lineage>
        <taxon>Bacteria</taxon>
        <taxon>Bacillati</taxon>
        <taxon>Bacillota</taxon>
        <taxon>Bacilli</taxon>
        <taxon>Lactobacillales</taxon>
        <taxon>Lactobacillaceae</taxon>
        <taxon>Latilactobacillus</taxon>
    </lineage>
</organism>